<comment type="caution">
    <text evidence="3">The sequence shown here is derived from an EMBL/GenBank/DDBJ whole genome shotgun (WGS) entry which is preliminary data.</text>
</comment>
<dbReference type="STRING" id="1108045.GORHZ_222_00010"/>
<proteinExistence type="predicted"/>
<gene>
    <name evidence="3" type="ORF">GORHZ_222_00010</name>
</gene>
<dbReference type="InterPro" id="IPR011990">
    <property type="entry name" value="TPR-like_helical_dom_sf"/>
</dbReference>
<dbReference type="eggNOG" id="COG0457">
    <property type="taxonomic scope" value="Bacteria"/>
</dbReference>
<dbReference type="SUPFAM" id="SSF50494">
    <property type="entry name" value="Trypsin-like serine proteases"/>
    <property type="match status" value="1"/>
</dbReference>
<keyword evidence="4" id="KW-1185">Reference proteome</keyword>
<dbReference type="GO" id="GO:0043531">
    <property type="term" value="F:ADP binding"/>
    <property type="evidence" value="ECO:0007669"/>
    <property type="project" value="InterPro"/>
</dbReference>
<dbReference type="InterPro" id="IPR009003">
    <property type="entry name" value="Peptidase_S1_PA"/>
</dbReference>
<dbReference type="PANTHER" id="PTHR35205">
    <property type="entry name" value="NB-ARC AND TPR DOMAIN PROTEIN"/>
    <property type="match status" value="1"/>
</dbReference>
<organism evidence="3 4">
    <name type="scientific">Gordonia rhizosphera NBRC 16068</name>
    <dbReference type="NCBI Taxonomy" id="1108045"/>
    <lineage>
        <taxon>Bacteria</taxon>
        <taxon>Bacillati</taxon>
        <taxon>Actinomycetota</taxon>
        <taxon>Actinomycetes</taxon>
        <taxon>Mycobacteriales</taxon>
        <taxon>Gordoniaceae</taxon>
        <taxon>Gordonia</taxon>
    </lineage>
</organism>
<feature type="domain" description="NB-ARC" evidence="1">
    <location>
        <begin position="256"/>
        <end position="378"/>
    </location>
</feature>
<dbReference type="Pfam" id="PF25000">
    <property type="entry name" value="DUF7779"/>
    <property type="match status" value="1"/>
</dbReference>
<name>K6WI41_9ACTN</name>
<dbReference type="OrthoDB" id="3885120at2"/>
<sequence>MEPSRAVYLTYTRNGQPLRGSGLRIGGTIILTANHCTHGTDHKAFADGHRSTATVVWRSGSTDVDIALLDAPDLTPVDPLQFAALPDTHAAEVPARGLGFPKWNDLGDQRRRTQTVGYVPTGEGPDALTTGTMWLAAYRIPDPPVGAPPIQAGDQDETRWAGFSGTVLVTRTGDQVLGVVRGHMPDAGVGTLVFTPIQAVATLDPDTATEFCHRLSISTPPAWAAVTDTATPVTRKSVGRIPVAPPGFVDRPETTELINTLTSTRVSVLSALLGMRGVGKSQLAGAVARYCIDQRWPLVGWVDAATEQTTITDLAAIAAELDVSDPDGDPQRSAKRLRDHLTTRPGTSLLVFDNGTNPDHLRTYLPASGTCRVLITTTHTAFEHLGTVVELDAYSRQQSIDYLTERTRLDDPDGADALADDLGDLPLALAAAAAVITRRQYSYTTYRKHLADYPLDQSLRRIQGHDYPHSTAEALSLTLDTLDAPAHRLATIIALLAPDGVEHRILHHLTHSTDDADPVFTDLELDDALDDLVGLSLLTRSTDNTLTLHRLTARIIRERATPAQLTDAGTHAAHALEQSRIPDTDTWVHRTLGARLTTHVDTLWHHLDTTTNTPLIVRLLSLRDWALNNRTDSADLTWAITLGTTLVTDRDRILGTDHPDTLITRNNLAGAYDSAGRLDDAITLYEHTLTDSVHILGPDHPHTLTFRNNLAYAYHQAG</sequence>
<dbReference type="InterPro" id="IPR056681">
    <property type="entry name" value="DUF7779"/>
</dbReference>
<dbReference type="Gene3D" id="1.25.40.10">
    <property type="entry name" value="Tetratricopeptide repeat domain"/>
    <property type="match status" value="1"/>
</dbReference>
<feature type="non-terminal residue" evidence="3">
    <location>
        <position position="718"/>
    </location>
</feature>
<dbReference type="Gene3D" id="3.40.50.300">
    <property type="entry name" value="P-loop containing nucleotide triphosphate hydrolases"/>
    <property type="match status" value="1"/>
</dbReference>
<protein>
    <submittedName>
        <fullName evidence="3">Uncharacterized protein</fullName>
    </submittedName>
</protein>
<evidence type="ECO:0000259" key="2">
    <source>
        <dbReference type="Pfam" id="PF25000"/>
    </source>
</evidence>
<dbReference type="AlphaFoldDB" id="K6WI41"/>
<dbReference type="Pfam" id="PF00931">
    <property type="entry name" value="NB-ARC"/>
    <property type="match status" value="1"/>
</dbReference>
<accession>K6WI41</accession>
<evidence type="ECO:0000313" key="3">
    <source>
        <dbReference type="EMBL" id="GAB93446.1"/>
    </source>
</evidence>
<dbReference type="RefSeq" id="WP_006338665.1">
    <property type="nucleotide sequence ID" value="NZ_BAHC01000222.1"/>
</dbReference>
<dbReference type="SUPFAM" id="SSF48452">
    <property type="entry name" value="TPR-like"/>
    <property type="match status" value="1"/>
</dbReference>
<dbReference type="PANTHER" id="PTHR35205:SF1">
    <property type="entry name" value="ZU5 DOMAIN-CONTAINING PROTEIN"/>
    <property type="match status" value="1"/>
</dbReference>
<dbReference type="Pfam" id="PF13374">
    <property type="entry name" value="TPR_10"/>
    <property type="match status" value="1"/>
</dbReference>
<dbReference type="InterPro" id="IPR027417">
    <property type="entry name" value="P-loop_NTPase"/>
</dbReference>
<reference evidence="3 4" key="1">
    <citation type="submission" date="2012-08" db="EMBL/GenBank/DDBJ databases">
        <title>Whole genome shotgun sequence of Gordonia rhizosphera NBRC 16068.</title>
        <authorList>
            <person name="Takarada H."/>
            <person name="Isaki S."/>
            <person name="Hosoyama A."/>
            <person name="Tsuchikane K."/>
            <person name="Katsumata H."/>
            <person name="Baba S."/>
            <person name="Ohji S."/>
            <person name="Yamazaki S."/>
            <person name="Fujita N."/>
        </authorList>
    </citation>
    <scope>NUCLEOTIDE SEQUENCE [LARGE SCALE GENOMIC DNA]</scope>
    <source>
        <strain evidence="3 4">NBRC 16068</strain>
    </source>
</reference>
<dbReference type="EMBL" id="BAHC01000222">
    <property type="protein sequence ID" value="GAB93446.1"/>
    <property type="molecule type" value="Genomic_DNA"/>
</dbReference>
<evidence type="ECO:0000259" key="1">
    <source>
        <dbReference type="Pfam" id="PF00931"/>
    </source>
</evidence>
<dbReference type="Proteomes" id="UP000008363">
    <property type="component" value="Unassembled WGS sequence"/>
</dbReference>
<dbReference type="SUPFAM" id="SSF52540">
    <property type="entry name" value="P-loop containing nucleoside triphosphate hydrolases"/>
    <property type="match status" value="1"/>
</dbReference>
<evidence type="ECO:0000313" key="4">
    <source>
        <dbReference type="Proteomes" id="UP000008363"/>
    </source>
</evidence>
<feature type="domain" description="DUF7779" evidence="2">
    <location>
        <begin position="478"/>
        <end position="564"/>
    </location>
</feature>
<dbReference type="InterPro" id="IPR002182">
    <property type="entry name" value="NB-ARC"/>
</dbReference>